<accession>A0A134ACQ1</accession>
<dbReference type="InterPro" id="IPR029052">
    <property type="entry name" value="Metallo-depent_PP-like"/>
</dbReference>
<evidence type="ECO:0008006" key="3">
    <source>
        <dbReference type="Google" id="ProtNLM"/>
    </source>
</evidence>
<reference evidence="2" key="1">
    <citation type="submission" date="2016-01" db="EMBL/GenBank/DDBJ databases">
        <authorList>
            <person name="Mitreva M."/>
            <person name="Pepin K.H."/>
            <person name="Mihindukulasuriya K.A."/>
            <person name="Fulton R."/>
            <person name="Fronick C."/>
            <person name="O'Laughlin M."/>
            <person name="Miner T."/>
            <person name="Herter B."/>
            <person name="Rosa B.A."/>
            <person name="Cordes M."/>
            <person name="Tomlinson C."/>
            <person name="Wollam A."/>
            <person name="Palsikar V.B."/>
            <person name="Mardis E.R."/>
            <person name="Wilson R.K."/>
        </authorList>
    </citation>
    <scope>NUCLEOTIDE SEQUENCE [LARGE SCALE GENOMIC DNA]</scope>
    <source>
        <strain evidence="2">DNF00729</strain>
    </source>
</reference>
<dbReference type="EMBL" id="LSDG01000043">
    <property type="protein sequence ID" value="KXB65310.1"/>
    <property type="molecule type" value="Genomic_DNA"/>
</dbReference>
<proteinExistence type="predicted"/>
<evidence type="ECO:0000313" key="1">
    <source>
        <dbReference type="EMBL" id="KXB65310.1"/>
    </source>
</evidence>
<sequence length="313" mass="34788">MAAKTSCSIEYFLPKDWAKHPKTVEEDILYVIGGLYGNLFSVETFNQMAEEEKSAPLMIFNGDMHWFDVAYDDFMAVENNTRGIKLLGNVEYELPTSPDKADCGCNYPPDVDEGTVARSNVIHSTMKKNLRGKAILEELATREKAMAISALGLTIAITHGDEKSMSGWDCARDALQKKERRNELAAWLKENRVDVLATTHTCLPAITAIENRVVSNNGSAGMANVQGKTYGLITRIAKTPHPKAVATKQVKDVYVELVKVDFPIDKFVEHFDRCWPEGSPASISYRNRIVGGTAVEEKAIDIDKGYNDKRTCC</sequence>
<gene>
    <name evidence="1" type="ORF">HMPREF1863_01406</name>
</gene>
<comment type="caution">
    <text evidence="1">The sequence shown here is derived from an EMBL/GenBank/DDBJ whole genome shotgun (WGS) entry which is preliminary data.</text>
</comment>
<organism evidence="1 2">
    <name type="scientific">Aedoeadaptatus coxii</name>
    <dbReference type="NCBI Taxonomy" id="755172"/>
    <lineage>
        <taxon>Bacteria</taxon>
        <taxon>Bacillati</taxon>
        <taxon>Bacillota</taxon>
        <taxon>Tissierellia</taxon>
        <taxon>Tissierellales</taxon>
        <taxon>Peptoniphilaceae</taxon>
        <taxon>Aedoeadaptatus</taxon>
    </lineage>
</organism>
<keyword evidence="2" id="KW-1185">Reference proteome</keyword>
<protein>
    <recommendedName>
        <fullName evidence="3">Calcineurin-like phosphoesterase domain-containing protein</fullName>
    </recommendedName>
</protein>
<dbReference type="Gene3D" id="3.60.21.10">
    <property type="match status" value="1"/>
</dbReference>
<evidence type="ECO:0000313" key="2">
    <source>
        <dbReference type="Proteomes" id="UP000070442"/>
    </source>
</evidence>
<dbReference type="OrthoDB" id="9800565at2"/>
<dbReference type="AlphaFoldDB" id="A0A134ACQ1"/>
<dbReference type="SUPFAM" id="SSF56300">
    <property type="entry name" value="Metallo-dependent phosphatases"/>
    <property type="match status" value="1"/>
</dbReference>
<dbReference type="RefSeq" id="WP_068368808.1">
    <property type="nucleotide sequence ID" value="NZ_CAMQER010000002.1"/>
</dbReference>
<name>A0A134ACQ1_9FIRM</name>
<dbReference type="Proteomes" id="UP000070442">
    <property type="component" value="Unassembled WGS sequence"/>
</dbReference>
<dbReference type="STRING" id="755172.HMPREF1863_01406"/>
<dbReference type="PATRIC" id="fig|755172.3.peg.1365"/>